<dbReference type="Gene3D" id="1.10.10.10">
    <property type="entry name" value="Winged helix-like DNA-binding domain superfamily/Winged helix DNA-binding domain"/>
    <property type="match status" value="1"/>
</dbReference>
<dbReference type="InterPro" id="IPR005149">
    <property type="entry name" value="Tscrpt_reg_PadR_N"/>
</dbReference>
<name>A0A505DI58_9ACTN</name>
<comment type="caution">
    <text evidence="3">The sequence shown here is derived from an EMBL/GenBank/DDBJ whole genome shotgun (WGS) entry which is preliminary data.</text>
</comment>
<evidence type="ECO:0000259" key="2">
    <source>
        <dbReference type="Pfam" id="PF03551"/>
    </source>
</evidence>
<dbReference type="InterPro" id="IPR036390">
    <property type="entry name" value="WH_DNA-bd_sf"/>
</dbReference>
<dbReference type="RefSeq" id="WP_119099769.1">
    <property type="nucleotide sequence ID" value="NZ_QXMJ01000079.1"/>
</dbReference>
<dbReference type="InterPro" id="IPR036388">
    <property type="entry name" value="WH-like_DNA-bd_sf"/>
</dbReference>
<feature type="domain" description="Transcription regulator PadR N-terminal" evidence="2">
    <location>
        <begin position="31"/>
        <end position="85"/>
    </location>
</feature>
<dbReference type="Proteomes" id="UP000317378">
    <property type="component" value="Unassembled WGS sequence"/>
</dbReference>
<gene>
    <name evidence="3" type="ORF">FGD71_008585</name>
</gene>
<keyword evidence="4" id="KW-1185">Reference proteome</keyword>
<sequence>MSDFQMTPHAEKVLRFMLTKPDNPTWARELTQHTNLPNGTLLPILIRLLNQGWVERYWEDDETAEAEGRPRRRYYRFTRDGAEEVRLLLAQRTASRPLNGTTPRPGLVPRPHVAGGGE</sequence>
<evidence type="ECO:0000313" key="3">
    <source>
        <dbReference type="EMBL" id="TPQ22700.1"/>
    </source>
</evidence>
<dbReference type="Pfam" id="PF03551">
    <property type="entry name" value="PadR"/>
    <property type="match status" value="1"/>
</dbReference>
<dbReference type="OrthoDB" id="122286at2"/>
<protein>
    <submittedName>
        <fullName evidence="3">PadR family transcriptional regulator</fullName>
    </submittedName>
</protein>
<dbReference type="EMBL" id="VCHX02000079">
    <property type="protein sequence ID" value="TPQ22700.1"/>
    <property type="molecule type" value="Genomic_DNA"/>
</dbReference>
<evidence type="ECO:0000313" key="4">
    <source>
        <dbReference type="Proteomes" id="UP000317378"/>
    </source>
</evidence>
<feature type="region of interest" description="Disordered" evidence="1">
    <location>
        <begin position="93"/>
        <end position="118"/>
    </location>
</feature>
<accession>A0A505DI58</accession>
<organism evidence="3 4">
    <name type="scientific">Streptomyces sporangiiformans</name>
    <dbReference type="NCBI Taxonomy" id="2315329"/>
    <lineage>
        <taxon>Bacteria</taxon>
        <taxon>Bacillati</taxon>
        <taxon>Actinomycetota</taxon>
        <taxon>Actinomycetes</taxon>
        <taxon>Kitasatosporales</taxon>
        <taxon>Streptomycetaceae</taxon>
        <taxon>Streptomyces</taxon>
    </lineage>
</organism>
<proteinExistence type="predicted"/>
<dbReference type="SUPFAM" id="SSF46785">
    <property type="entry name" value="Winged helix' DNA-binding domain"/>
    <property type="match status" value="1"/>
</dbReference>
<evidence type="ECO:0000256" key="1">
    <source>
        <dbReference type="SAM" id="MobiDB-lite"/>
    </source>
</evidence>
<dbReference type="AlphaFoldDB" id="A0A505DI58"/>
<feature type="compositionally biased region" description="Polar residues" evidence="1">
    <location>
        <begin position="93"/>
        <end position="102"/>
    </location>
</feature>
<reference evidence="3 4" key="1">
    <citation type="submission" date="2019-06" db="EMBL/GenBank/DDBJ databases">
        <title>Streptomyces sporangiiformans sp. nov., a novel actinomycete isolated from soil in Mount Song.</title>
        <authorList>
            <person name="Han L."/>
        </authorList>
    </citation>
    <scope>NUCLEOTIDE SEQUENCE [LARGE SCALE GENOMIC DNA]</scope>
    <source>
        <strain evidence="3 4">NEAU-SSA 1</strain>
    </source>
</reference>